<evidence type="ECO:0000256" key="3">
    <source>
        <dbReference type="PROSITE-ProRule" id="PRU00169"/>
    </source>
</evidence>
<dbReference type="PROSITE" id="PS50110">
    <property type="entry name" value="RESPONSE_REGULATORY"/>
    <property type="match status" value="1"/>
</dbReference>
<dbReference type="NCBIfam" id="TIGR00254">
    <property type="entry name" value="GGDEF"/>
    <property type="match status" value="1"/>
</dbReference>
<dbReference type="InterPro" id="IPR000160">
    <property type="entry name" value="GGDEF_dom"/>
</dbReference>
<reference evidence="7" key="1">
    <citation type="journal article" date="2019" name="Int. J. Syst. Evol. Microbiol.">
        <title>The Global Catalogue of Microorganisms (GCM) 10K type strain sequencing project: providing services to taxonomists for standard genome sequencing and annotation.</title>
        <authorList>
            <consortium name="The Broad Institute Genomics Platform"/>
            <consortium name="The Broad Institute Genome Sequencing Center for Infectious Disease"/>
            <person name="Wu L."/>
            <person name="Ma J."/>
        </authorList>
    </citation>
    <scope>NUCLEOTIDE SEQUENCE [LARGE SCALE GENOMIC DNA]</scope>
    <source>
        <strain evidence="7">KCTC 42964</strain>
    </source>
</reference>
<keyword evidence="3" id="KW-0597">Phosphoprotein</keyword>
<evidence type="ECO:0000313" key="6">
    <source>
        <dbReference type="EMBL" id="MFC3229050.1"/>
    </source>
</evidence>
<dbReference type="Gene3D" id="3.30.70.270">
    <property type="match status" value="1"/>
</dbReference>
<dbReference type="PANTHER" id="PTHR45138">
    <property type="entry name" value="REGULATORY COMPONENTS OF SENSORY TRANSDUCTION SYSTEM"/>
    <property type="match status" value="1"/>
</dbReference>
<dbReference type="CDD" id="cd00156">
    <property type="entry name" value="REC"/>
    <property type="match status" value="1"/>
</dbReference>
<name>A0ABV7L3U5_9PROT</name>
<dbReference type="SMART" id="SM00448">
    <property type="entry name" value="REC"/>
    <property type="match status" value="1"/>
</dbReference>
<gene>
    <name evidence="6" type="ORF">ACFOGJ_17525</name>
</gene>
<dbReference type="SUPFAM" id="SSF52172">
    <property type="entry name" value="CheY-like"/>
    <property type="match status" value="1"/>
</dbReference>
<sequence>MSIATGSERSASRALNEAAAVDVVRVGLIDEDGYDAELYQDYLDEVSPGRYRVHWYGDEVQGGEALRGNAADIFLVDHRLGGHSGLDIVDKARLTGLDRPIVVLTGQGSRAIDLESMRLGAADFLDKNTLSPALLERSLRYSLKQWRVVRQLERTNEELETARQQVELLANTDYLTGLANRRHFIELCERMRQRARFGGTVNCFLLIDLDHFKRINDTFGHSAGDYALQAFGQLMRRVLRPNDIMGRIGGEEFAALLPNCDLDGGRAVGERLRQATEEEAIRHLDTELALTVSGGVAAVDTEPGAIDRAMSLADSALYAAKQAGRNRVFIAD</sequence>
<dbReference type="EMBL" id="JBHRTR010000031">
    <property type="protein sequence ID" value="MFC3229050.1"/>
    <property type="molecule type" value="Genomic_DNA"/>
</dbReference>
<feature type="domain" description="GGDEF" evidence="5">
    <location>
        <begin position="200"/>
        <end position="332"/>
    </location>
</feature>
<comment type="caution">
    <text evidence="6">The sequence shown here is derived from an EMBL/GenBank/DDBJ whole genome shotgun (WGS) entry which is preliminary data.</text>
</comment>
<dbReference type="Pfam" id="PF00990">
    <property type="entry name" value="GGDEF"/>
    <property type="match status" value="1"/>
</dbReference>
<organism evidence="6 7">
    <name type="scientific">Marinibaculum pumilum</name>
    <dbReference type="NCBI Taxonomy" id="1766165"/>
    <lineage>
        <taxon>Bacteria</taxon>
        <taxon>Pseudomonadati</taxon>
        <taxon>Pseudomonadota</taxon>
        <taxon>Alphaproteobacteria</taxon>
        <taxon>Rhodospirillales</taxon>
        <taxon>Rhodospirillaceae</taxon>
        <taxon>Marinibaculum</taxon>
    </lineage>
</organism>
<dbReference type="Proteomes" id="UP001595528">
    <property type="component" value="Unassembled WGS sequence"/>
</dbReference>
<dbReference type="SUPFAM" id="SSF55073">
    <property type="entry name" value="Nucleotide cyclase"/>
    <property type="match status" value="1"/>
</dbReference>
<evidence type="ECO:0000259" key="5">
    <source>
        <dbReference type="PROSITE" id="PS50887"/>
    </source>
</evidence>
<dbReference type="InterPro" id="IPR029787">
    <property type="entry name" value="Nucleotide_cyclase"/>
</dbReference>
<dbReference type="InterPro" id="IPR043128">
    <property type="entry name" value="Rev_trsase/Diguanyl_cyclase"/>
</dbReference>
<dbReference type="SMART" id="SM00267">
    <property type="entry name" value="GGDEF"/>
    <property type="match status" value="1"/>
</dbReference>
<comment type="catalytic activity">
    <reaction evidence="2">
        <text>2 GTP = 3',3'-c-di-GMP + 2 diphosphate</text>
        <dbReference type="Rhea" id="RHEA:24898"/>
        <dbReference type="ChEBI" id="CHEBI:33019"/>
        <dbReference type="ChEBI" id="CHEBI:37565"/>
        <dbReference type="ChEBI" id="CHEBI:58805"/>
        <dbReference type="EC" id="2.7.7.65"/>
    </reaction>
</comment>
<dbReference type="CDD" id="cd01949">
    <property type="entry name" value="GGDEF"/>
    <property type="match status" value="1"/>
</dbReference>
<keyword evidence="7" id="KW-1185">Reference proteome</keyword>
<dbReference type="Gene3D" id="3.40.50.2300">
    <property type="match status" value="1"/>
</dbReference>
<dbReference type="RefSeq" id="WP_379902870.1">
    <property type="nucleotide sequence ID" value="NZ_JBHRTR010000031.1"/>
</dbReference>
<dbReference type="Pfam" id="PF00072">
    <property type="entry name" value="Response_reg"/>
    <property type="match status" value="1"/>
</dbReference>
<dbReference type="PROSITE" id="PS50887">
    <property type="entry name" value="GGDEF"/>
    <property type="match status" value="1"/>
</dbReference>
<dbReference type="EC" id="2.7.7.65" evidence="1"/>
<protein>
    <recommendedName>
        <fullName evidence="1">diguanylate cyclase</fullName>
        <ecNumber evidence="1">2.7.7.65</ecNumber>
    </recommendedName>
</protein>
<accession>A0ABV7L3U5</accession>
<evidence type="ECO:0000259" key="4">
    <source>
        <dbReference type="PROSITE" id="PS50110"/>
    </source>
</evidence>
<proteinExistence type="predicted"/>
<dbReference type="InterPro" id="IPR050469">
    <property type="entry name" value="Diguanylate_Cyclase"/>
</dbReference>
<feature type="domain" description="Response regulatory" evidence="4">
    <location>
        <begin position="25"/>
        <end position="142"/>
    </location>
</feature>
<evidence type="ECO:0000313" key="7">
    <source>
        <dbReference type="Proteomes" id="UP001595528"/>
    </source>
</evidence>
<dbReference type="InterPro" id="IPR001789">
    <property type="entry name" value="Sig_transdc_resp-reg_receiver"/>
</dbReference>
<dbReference type="InterPro" id="IPR011006">
    <property type="entry name" value="CheY-like_superfamily"/>
</dbReference>
<dbReference type="PANTHER" id="PTHR45138:SF9">
    <property type="entry name" value="DIGUANYLATE CYCLASE DGCM-RELATED"/>
    <property type="match status" value="1"/>
</dbReference>
<evidence type="ECO:0000256" key="2">
    <source>
        <dbReference type="ARBA" id="ARBA00034247"/>
    </source>
</evidence>
<evidence type="ECO:0000256" key="1">
    <source>
        <dbReference type="ARBA" id="ARBA00012528"/>
    </source>
</evidence>
<feature type="modified residue" description="4-aspartylphosphate" evidence="3">
    <location>
        <position position="77"/>
    </location>
</feature>